<keyword evidence="2" id="KW-1133">Transmembrane helix</keyword>
<evidence type="ECO:0000256" key="2">
    <source>
        <dbReference type="SAM" id="Phobius"/>
    </source>
</evidence>
<evidence type="ECO:0000313" key="3">
    <source>
        <dbReference type="EMBL" id="CAB4213939.1"/>
    </source>
</evidence>
<sequence length="146" mass="16541">MINYMSKTLEIKLDKLEAKLDNHIVLFNARGKNHEDNARAMLEFTQDNNRLSDDNLKLREEVNLLKTEQAVHKVVLNQFGDITKELKVELRALGDKIVAEMSSIKTSITTSSTRETTIMWVGKVLFHMAALAGTLVGILKYIESSH</sequence>
<reference evidence="3" key="1">
    <citation type="submission" date="2020-05" db="EMBL/GenBank/DDBJ databases">
        <authorList>
            <person name="Chiriac C."/>
            <person name="Salcher M."/>
            <person name="Ghai R."/>
            <person name="Kavagutti S V."/>
        </authorList>
    </citation>
    <scope>NUCLEOTIDE SEQUENCE</scope>
</reference>
<feature type="coiled-coil region" evidence="1">
    <location>
        <begin position="6"/>
        <end position="68"/>
    </location>
</feature>
<protein>
    <submittedName>
        <fullName evidence="3">Uncharacterized protein</fullName>
    </submittedName>
</protein>
<keyword evidence="1" id="KW-0175">Coiled coil</keyword>
<feature type="transmembrane region" description="Helical" evidence="2">
    <location>
        <begin position="124"/>
        <end position="142"/>
    </location>
</feature>
<keyword evidence="2" id="KW-0472">Membrane</keyword>
<organism evidence="3">
    <name type="scientific">uncultured Caudovirales phage</name>
    <dbReference type="NCBI Taxonomy" id="2100421"/>
    <lineage>
        <taxon>Viruses</taxon>
        <taxon>Duplodnaviria</taxon>
        <taxon>Heunggongvirae</taxon>
        <taxon>Uroviricota</taxon>
        <taxon>Caudoviricetes</taxon>
        <taxon>Peduoviridae</taxon>
        <taxon>Maltschvirus</taxon>
        <taxon>Maltschvirus maltsch</taxon>
    </lineage>
</organism>
<accession>A0A6J5SHT5</accession>
<proteinExistence type="predicted"/>
<gene>
    <name evidence="3" type="ORF">UFOVP1454_9</name>
</gene>
<dbReference type="EMBL" id="LR797414">
    <property type="protein sequence ID" value="CAB4213939.1"/>
    <property type="molecule type" value="Genomic_DNA"/>
</dbReference>
<name>A0A6J5SHT5_9CAUD</name>
<evidence type="ECO:0000256" key="1">
    <source>
        <dbReference type="SAM" id="Coils"/>
    </source>
</evidence>
<keyword evidence="2" id="KW-0812">Transmembrane</keyword>